<reference evidence="3 4" key="1">
    <citation type="submission" date="2022-09" db="EMBL/GenBank/DDBJ databases">
        <authorList>
            <person name="Palmer J.M."/>
        </authorList>
    </citation>
    <scope>NUCLEOTIDE SEQUENCE [LARGE SCALE GENOMIC DNA]</scope>
    <source>
        <strain evidence="3 4">DSM 7382</strain>
    </source>
</reference>
<feature type="domain" description="DUF6533" evidence="2">
    <location>
        <begin position="23"/>
        <end position="68"/>
    </location>
</feature>
<accession>A0AAW0GSY5</accession>
<keyword evidence="4" id="KW-1185">Reference proteome</keyword>
<keyword evidence="1" id="KW-1133">Transmembrane helix</keyword>
<protein>
    <recommendedName>
        <fullName evidence="2">DUF6533 domain-containing protein</fullName>
    </recommendedName>
</protein>
<evidence type="ECO:0000313" key="3">
    <source>
        <dbReference type="EMBL" id="KAK7693363.1"/>
    </source>
</evidence>
<evidence type="ECO:0000256" key="1">
    <source>
        <dbReference type="SAM" id="Phobius"/>
    </source>
</evidence>
<dbReference type="EMBL" id="JASBNA010000003">
    <property type="protein sequence ID" value="KAK7693363.1"/>
    <property type="molecule type" value="Genomic_DNA"/>
</dbReference>
<feature type="transmembrane region" description="Helical" evidence="1">
    <location>
        <begin position="94"/>
        <end position="116"/>
    </location>
</feature>
<dbReference type="AlphaFoldDB" id="A0AAW0GSY5"/>
<organism evidence="3 4">
    <name type="scientific">Cerrena zonata</name>
    <dbReference type="NCBI Taxonomy" id="2478898"/>
    <lineage>
        <taxon>Eukaryota</taxon>
        <taxon>Fungi</taxon>
        <taxon>Dikarya</taxon>
        <taxon>Basidiomycota</taxon>
        <taxon>Agaricomycotina</taxon>
        <taxon>Agaricomycetes</taxon>
        <taxon>Polyporales</taxon>
        <taxon>Cerrenaceae</taxon>
        <taxon>Cerrena</taxon>
    </lineage>
</organism>
<proteinExistence type="predicted"/>
<gene>
    <name evidence="3" type="ORF">QCA50_002931</name>
</gene>
<evidence type="ECO:0000259" key="2">
    <source>
        <dbReference type="Pfam" id="PF20151"/>
    </source>
</evidence>
<dbReference type="Pfam" id="PF20151">
    <property type="entry name" value="DUF6533"/>
    <property type="match status" value="1"/>
</dbReference>
<keyword evidence="1" id="KW-0812">Transmembrane</keyword>
<evidence type="ECO:0000313" key="4">
    <source>
        <dbReference type="Proteomes" id="UP001385951"/>
    </source>
</evidence>
<dbReference type="Proteomes" id="UP001385951">
    <property type="component" value="Unassembled WGS sequence"/>
</dbReference>
<comment type="caution">
    <text evidence="3">The sequence shown here is derived from an EMBL/GenBank/DDBJ whole genome shotgun (WGS) entry which is preliminary data.</text>
</comment>
<feature type="transmembrane region" description="Helical" evidence="1">
    <location>
        <begin position="61"/>
        <end position="82"/>
    </location>
</feature>
<keyword evidence="1" id="KW-0472">Membrane</keyword>
<feature type="transmembrane region" description="Helical" evidence="1">
    <location>
        <begin position="20"/>
        <end position="40"/>
    </location>
</feature>
<sequence length="128" mass="14694">MSELGLTPDEIVTILAQNQLTGYFFVAGLALAVYDTILAFPQELKCIWQRKFSMASVLYLLIRYGTFFNIFLRVFAGFYIYPNVTRCFLTYTEYTTQILTIILAAKEGYILVILWISLADLPMLHLTV</sequence>
<dbReference type="InterPro" id="IPR045340">
    <property type="entry name" value="DUF6533"/>
</dbReference>
<name>A0AAW0GSY5_9APHY</name>